<dbReference type="InterPro" id="IPR014710">
    <property type="entry name" value="RmlC-like_jellyroll"/>
</dbReference>
<dbReference type="Proteomes" id="UP001064632">
    <property type="component" value="Chromosome"/>
</dbReference>
<keyword evidence="5" id="KW-1185">Reference proteome</keyword>
<evidence type="ECO:0000313" key="5">
    <source>
        <dbReference type="Proteomes" id="UP001064632"/>
    </source>
</evidence>
<dbReference type="Pfam" id="PF07847">
    <property type="entry name" value="PCO_ADO"/>
    <property type="match status" value="1"/>
</dbReference>
<evidence type="ECO:0000256" key="3">
    <source>
        <dbReference type="ARBA" id="ARBA00023004"/>
    </source>
</evidence>
<protein>
    <submittedName>
        <fullName evidence="4">Uncharacterized protein</fullName>
    </submittedName>
</protein>
<dbReference type="EMBL" id="CP104694">
    <property type="protein sequence ID" value="UXI65792.1"/>
    <property type="molecule type" value="Genomic_DNA"/>
</dbReference>
<evidence type="ECO:0000256" key="1">
    <source>
        <dbReference type="ARBA" id="ARBA00022723"/>
    </source>
</evidence>
<organism evidence="4 5">
    <name type="scientific">Tahibacter amnicola</name>
    <dbReference type="NCBI Taxonomy" id="2976241"/>
    <lineage>
        <taxon>Bacteria</taxon>
        <taxon>Pseudomonadati</taxon>
        <taxon>Pseudomonadota</taxon>
        <taxon>Gammaproteobacteria</taxon>
        <taxon>Lysobacterales</taxon>
        <taxon>Rhodanobacteraceae</taxon>
        <taxon>Tahibacter</taxon>
    </lineage>
</organism>
<dbReference type="InterPro" id="IPR012864">
    <property type="entry name" value="PCO/ADO"/>
</dbReference>
<gene>
    <name evidence="4" type="ORF">N4264_13560</name>
</gene>
<dbReference type="PROSITE" id="PS51318">
    <property type="entry name" value="TAT"/>
    <property type="match status" value="1"/>
</dbReference>
<evidence type="ECO:0000256" key="2">
    <source>
        <dbReference type="ARBA" id="ARBA00023002"/>
    </source>
</evidence>
<sequence length="257" mass="28329">MSDTPSLSRRRFLADVSVLALALGHARLLMASPRVAGAHDVRQWLEQVSTLGQQVQKGAIEANVWRQQIDALNTSVALSEWLPALQFDRALQAMKHDQKDPAKTFVRLADVDGRYAEARFAVAYFVFARGQVITPHGHRGMLSAHAVVAGDLHVRTFDRLGTEPDALIIRPRLDQIAEPGFSAAIGEEEGNIHWFVARKDGSATLDVIVQDVDVNGRGFKLDLIDPRQGVPLDAGRIRAPLLTWAESSRRYQAEGEA</sequence>
<keyword evidence="2" id="KW-0560">Oxidoreductase</keyword>
<dbReference type="InterPro" id="IPR011051">
    <property type="entry name" value="RmlC_Cupin_sf"/>
</dbReference>
<dbReference type="InterPro" id="IPR006311">
    <property type="entry name" value="TAT_signal"/>
</dbReference>
<keyword evidence="1" id="KW-0479">Metal-binding</keyword>
<dbReference type="Gene3D" id="2.60.120.10">
    <property type="entry name" value="Jelly Rolls"/>
    <property type="match status" value="1"/>
</dbReference>
<accession>A0ABY6B7P5</accession>
<keyword evidence="3" id="KW-0408">Iron</keyword>
<dbReference type="SUPFAM" id="SSF51182">
    <property type="entry name" value="RmlC-like cupins"/>
    <property type="match status" value="1"/>
</dbReference>
<proteinExistence type="predicted"/>
<evidence type="ECO:0000313" key="4">
    <source>
        <dbReference type="EMBL" id="UXI65792.1"/>
    </source>
</evidence>
<name>A0ABY6B7P5_9GAMM</name>
<reference evidence="4" key="1">
    <citation type="submission" date="2022-09" db="EMBL/GenBank/DDBJ databases">
        <title>Tahibacter sp. nov., isolated from a fresh water.</title>
        <authorList>
            <person name="Baek J.H."/>
            <person name="Lee J.K."/>
            <person name="Kim J.M."/>
            <person name="Jeon C.O."/>
        </authorList>
    </citation>
    <scope>NUCLEOTIDE SEQUENCE</scope>
    <source>
        <strain evidence="4">W38</strain>
    </source>
</reference>
<dbReference type="RefSeq" id="WP_261692788.1">
    <property type="nucleotide sequence ID" value="NZ_CP104694.1"/>
</dbReference>